<evidence type="ECO:0000313" key="2">
    <source>
        <dbReference type="Proteomes" id="UP000016927"/>
    </source>
</evidence>
<gene>
    <name evidence="1" type="ORF">NBO_10g0094</name>
</gene>
<protein>
    <submittedName>
        <fullName evidence="1">Uncharacterized protein</fullName>
    </submittedName>
</protein>
<evidence type="ECO:0000313" key="1">
    <source>
        <dbReference type="EMBL" id="EOB15104.1"/>
    </source>
</evidence>
<keyword evidence="2" id="KW-1185">Reference proteome</keyword>
<reference evidence="1 2" key="1">
    <citation type="journal article" date="2013" name="BMC Genomics">
        <title>Comparative genomics of parasitic silkworm microsporidia reveal an association between genome expansion and host adaptation.</title>
        <authorList>
            <person name="Pan G."/>
            <person name="Xu J."/>
            <person name="Li T."/>
            <person name="Xia Q."/>
            <person name="Liu S.L."/>
            <person name="Zhang G."/>
            <person name="Li S."/>
            <person name="Li C."/>
            <person name="Liu H."/>
            <person name="Yang L."/>
            <person name="Liu T."/>
            <person name="Zhang X."/>
            <person name="Wu Z."/>
            <person name="Fan W."/>
            <person name="Dang X."/>
            <person name="Xiang H."/>
            <person name="Tao M."/>
            <person name="Li Y."/>
            <person name="Hu J."/>
            <person name="Li Z."/>
            <person name="Lin L."/>
            <person name="Luo J."/>
            <person name="Geng L."/>
            <person name="Wang L."/>
            <person name="Long M."/>
            <person name="Wan Y."/>
            <person name="He N."/>
            <person name="Zhang Z."/>
            <person name="Lu C."/>
            <person name="Keeling P.J."/>
            <person name="Wang J."/>
            <person name="Xiang Z."/>
            <person name="Zhou Z."/>
        </authorList>
    </citation>
    <scope>NUCLEOTIDE SEQUENCE [LARGE SCALE GENOMIC DNA]</scope>
    <source>
        <strain evidence="2">CQ1 / CVCC 102059</strain>
    </source>
</reference>
<accession>R0MAV7</accession>
<organism evidence="1 2">
    <name type="scientific">Nosema bombycis (strain CQ1 / CVCC 102059)</name>
    <name type="common">Microsporidian parasite</name>
    <name type="synonym">Pebrine of silkworm</name>
    <dbReference type="NCBI Taxonomy" id="578461"/>
    <lineage>
        <taxon>Eukaryota</taxon>
        <taxon>Fungi</taxon>
        <taxon>Fungi incertae sedis</taxon>
        <taxon>Microsporidia</taxon>
        <taxon>Nosematidae</taxon>
        <taxon>Nosema</taxon>
    </lineage>
</organism>
<dbReference type="AlphaFoldDB" id="R0MAV7"/>
<feature type="non-terminal residue" evidence="1">
    <location>
        <position position="318"/>
    </location>
</feature>
<name>R0MAV7_NOSB1</name>
<dbReference type="EMBL" id="KB908918">
    <property type="protein sequence ID" value="EOB15104.1"/>
    <property type="molecule type" value="Genomic_DNA"/>
</dbReference>
<dbReference type="Proteomes" id="UP000016927">
    <property type="component" value="Unassembled WGS sequence"/>
</dbReference>
<dbReference type="HOGENOM" id="CLU_874625_0_0_1"/>
<sequence>MCTRYDISKISEKSAPKKIYEFENADLTTYKSIFKDVYVTKISYRIKENEKKILEVKDSKGNNLFYMNISMSKTPTDGFKDNVDFFRAEGAEIPTELQGFFTGKVYIVENDVCLRNKLSFVIEFFHLSCKTTVNDKSIEKLFKEIENSLIKESSYNVDISIIENYLTSIYEELKELNGEIKDIKEDSYSRQKFIAKKIINSIDEYLCNRKKYNEILQDKPFFILIISRNSLKYDPETQRYLKEFKLLLDDITVNEKQIIGSALSRNCSSSNQFSKDELIDKKKEIDEIEAAIDNSLLDIVKHVQTGRQWFVKEYEEGE</sequence>
<proteinExistence type="predicted"/>
<dbReference type="VEuPathDB" id="MicrosporidiaDB:NBO_10g0094"/>